<name>A0ABU2F5B1_HALAR</name>
<dbReference type="Pfam" id="PF12704">
    <property type="entry name" value="MacB_PCD"/>
    <property type="match status" value="1"/>
</dbReference>
<protein>
    <submittedName>
        <fullName evidence="10">ABC transporter permease</fullName>
    </submittedName>
</protein>
<keyword evidence="11" id="KW-1185">Reference proteome</keyword>
<evidence type="ECO:0000313" key="11">
    <source>
        <dbReference type="Proteomes" id="UP001248536"/>
    </source>
</evidence>
<reference evidence="10 11" key="1">
    <citation type="submission" date="2022-06" db="EMBL/GenBank/DDBJ databases">
        <title>Haloarcula sp. a new haloarchaeum isolate from saline soil.</title>
        <authorList>
            <person name="Strakova D."/>
            <person name="Galisteo C."/>
            <person name="Sanchez-Porro C."/>
            <person name="Ventosa A."/>
        </authorList>
    </citation>
    <scope>NUCLEOTIDE SEQUENCE [LARGE SCALE GENOMIC DNA]</scope>
    <source>
        <strain evidence="10 11">JCM 15760</strain>
    </source>
</reference>
<keyword evidence="2" id="KW-1003">Cell membrane</keyword>
<keyword evidence="3 7" id="KW-0812">Transmembrane</keyword>
<dbReference type="PANTHER" id="PTHR30572">
    <property type="entry name" value="MEMBRANE COMPONENT OF TRANSPORTER-RELATED"/>
    <property type="match status" value="1"/>
</dbReference>
<dbReference type="PANTHER" id="PTHR30572:SF4">
    <property type="entry name" value="ABC TRANSPORTER PERMEASE YTRF"/>
    <property type="match status" value="1"/>
</dbReference>
<sequence length="385" mass="41920">MALLDKRAKMAGRFLPAVLMARRNLTRTKMRSLLASLGIVIGVVAIASLGMFGVALQYSFSQNLSNVGSDITVVPNSEENVTDLTERDVQTIRREVSADATVTAVKNRMEPVSYGRGEPGQKRIWGIQNPKRLYEADEGQITPFRNGALVGSNVAEEHNLHPGSKIIINGSTVRVQAVLNEEGYSPTNPNNRIIIPIESFGQREYSGVIVSESTGTQANETAMKIRDSLNQRKKRVSVEEMSSVVEQYEEQFQIINIVLTGIASISLFVAGISILNVMLMSTVERREEIGVLRAVGYQKRDVLKVMLMEAMLLGLFGGIAGVILSIGSGLAINHYTVGNAIAVFRLPNAWYVGAAFAFGVLMSMVSGLYPAWKAASKEPVDALRS</sequence>
<comment type="subcellular location">
    <subcellularLocation>
        <location evidence="1">Cell membrane</location>
        <topology evidence="1">Multi-pass membrane protein</topology>
    </subcellularLocation>
</comment>
<evidence type="ECO:0000256" key="2">
    <source>
        <dbReference type="ARBA" id="ARBA00022475"/>
    </source>
</evidence>
<feature type="transmembrane region" description="Helical" evidence="7">
    <location>
        <begin position="32"/>
        <end position="56"/>
    </location>
</feature>
<organism evidence="10 11">
    <name type="scientific">Haloarcula argentinensis</name>
    <dbReference type="NCBI Taxonomy" id="43776"/>
    <lineage>
        <taxon>Archaea</taxon>
        <taxon>Methanobacteriati</taxon>
        <taxon>Methanobacteriota</taxon>
        <taxon>Stenosarchaea group</taxon>
        <taxon>Halobacteria</taxon>
        <taxon>Halobacteriales</taxon>
        <taxon>Haloarculaceae</taxon>
        <taxon>Haloarcula</taxon>
    </lineage>
</organism>
<evidence type="ECO:0000259" key="8">
    <source>
        <dbReference type="Pfam" id="PF02687"/>
    </source>
</evidence>
<evidence type="ECO:0000256" key="5">
    <source>
        <dbReference type="ARBA" id="ARBA00023136"/>
    </source>
</evidence>
<evidence type="ECO:0000256" key="4">
    <source>
        <dbReference type="ARBA" id="ARBA00022989"/>
    </source>
</evidence>
<keyword evidence="4 7" id="KW-1133">Transmembrane helix</keyword>
<comment type="caution">
    <text evidence="10">The sequence shown here is derived from an EMBL/GenBank/DDBJ whole genome shotgun (WGS) entry which is preliminary data.</text>
</comment>
<dbReference type="InterPro" id="IPR003838">
    <property type="entry name" value="ABC3_permease_C"/>
</dbReference>
<feature type="domain" description="MacB-like periplasmic core" evidence="9">
    <location>
        <begin position="32"/>
        <end position="226"/>
    </location>
</feature>
<evidence type="ECO:0000256" key="6">
    <source>
        <dbReference type="ARBA" id="ARBA00038076"/>
    </source>
</evidence>
<evidence type="ECO:0000313" key="10">
    <source>
        <dbReference type="EMBL" id="MDS0255778.1"/>
    </source>
</evidence>
<evidence type="ECO:0000256" key="1">
    <source>
        <dbReference type="ARBA" id="ARBA00004651"/>
    </source>
</evidence>
<proteinExistence type="inferred from homology"/>
<accession>A0ABU2F5B1</accession>
<evidence type="ECO:0000256" key="3">
    <source>
        <dbReference type="ARBA" id="ARBA00022692"/>
    </source>
</evidence>
<keyword evidence="5 7" id="KW-0472">Membrane</keyword>
<comment type="similarity">
    <text evidence="6">Belongs to the ABC-4 integral membrane protein family.</text>
</comment>
<dbReference type="Pfam" id="PF02687">
    <property type="entry name" value="FtsX"/>
    <property type="match status" value="1"/>
</dbReference>
<feature type="transmembrane region" description="Helical" evidence="7">
    <location>
        <begin position="350"/>
        <end position="369"/>
    </location>
</feature>
<gene>
    <name evidence="10" type="ORF">NC662_18905</name>
</gene>
<feature type="domain" description="ABC3 transporter permease C-terminal" evidence="8">
    <location>
        <begin position="262"/>
        <end position="379"/>
    </location>
</feature>
<feature type="transmembrane region" description="Helical" evidence="7">
    <location>
        <begin position="254"/>
        <end position="279"/>
    </location>
</feature>
<dbReference type="Proteomes" id="UP001248536">
    <property type="component" value="Unassembled WGS sequence"/>
</dbReference>
<feature type="transmembrane region" description="Helical" evidence="7">
    <location>
        <begin position="310"/>
        <end position="330"/>
    </location>
</feature>
<dbReference type="EMBL" id="JAMQCP010000005">
    <property type="protein sequence ID" value="MDS0255778.1"/>
    <property type="molecule type" value="Genomic_DNA"/>
</dbReference>
<dbReference type="InterPro" id="IPR050250">
    <property type="entry name" value="Macrolide_Exporter_MacB"/>
</dbReference>
<dbReference type="InterPro" id="IPR025857">
    <property type="entry name" value="MacB_PCD"/>
</dbReference>
<evidence type="ECO:0000259" key="9">
    <source>
        <dbReference type="Pfam" id="PF12704"/>
    </source>
</evidence>
<evidence type="ECO:0000256" key="7">
    <source>
        <dbReference type="SAM" id="Phobius"/>
    </source>
</evidence>